<dbReference type="InterPro" id="IPR001878">
    <property type="entry name" value="Znf_CCHC"/>
</dbReference>
<accession>A0A9Q1BUG4</accession>
<comment type="caution">
    <text evidence="4">The sequence shown here is derived from an EMBL/GenBank/DDBJ whole genome shotgun (WGS) entry which is preliminary data.</text>
</comment>
<gene>
    <name evidence="4" type="ORF">HOLleu_22848</name>
</gene>
<organism evidence="4 5">
    <name type="scientific">Holothuria leucospilota</name>
    <name type="common">Black long sea cucumber</name>
    <name type="synonym">Mertensiothuria leucospilota</name>
    <dbReference type="NCBI Taxonomy" id="206669"/>
    <lineage>
        <taxon>Eukaryota</taxon>
        <taxon>Metazoa</taxon>
        <taxon>Echinodermata</taxon>
        <taxon>Eleutherozoa</taxon>
        <taxon>Echinozoa</taxon>
        <taxon>Holothuroidea</taxon>
        <taxon>Aspidochirotacea</taxon>
        <taxon>Aspidochirotida</taxon>
        <taxon>Holothuriidae</taxon>
        <taxon>Holothuria</taxon>
    </lineage>
</organism>
<feature type="domain" description="CCHC-type" evidence="3">
    <location>
        <begin position="335"/>
        <end position="352"/>
    </location>
</feature>
<feature type="compositionally biased region" description="Basic and acidic residues" evidence="2">
    <location>
        <begin position="1"/>
        <end position="11"/>
    </location>
</feature>
<dbReference type="GO" id="GO:0008270">
    <property type="term" value="F:zinc ion binding"/>
    <property type="evidence" value="ECO:0007669"/>
    <property type="project" value="UniProtKB-KW"/>
</dbReference>
<keyword evidence="1" id="KW-0863">Zinc-finger</keyword>
<evidence type="ECO:0000256" key="1">
    <source>
        <dbReference type="PROSITE-ProRule" id="PRU00047"/>
    </source>
</evidence>
<reference evidence="4" key="1">
    <citation type="submission" date="2021-10" db="EMBL/GenBank/DDBJ databases">
        <title>Tropical sea cucumber genome reveals ecological adaptation and Cuvierian tubules defense mechanism.</title>
        <authorList>
            <person name="Chen T."/>
        </authorList>
    </citation>
    <scope>NUCLEOTIDE SEQUENCE</scope>
    <source>
        <strain evidence="4">Nanhai2018</strain>
        <tissue evidence="4">Muscle</tissue>
    </source>
</reference>
<evidence type="ECO:0000259" key="3">
    <source>
        <dbReference type="PROSITE" id="PS50158"/>
    </source>
</evidence>
<dbReference type="Proteomes" id="UP001152320">
    <property type="component" value="Chromosome 11"/>
</dbReference>
<dbReference type="SUPFAM" id="SSF47353">
    <property type="entry name" value="Retrovirus capsid dimerization domain-like"/>
    <property type="match status" value="1"/>
</dbReference>
<keyword evidence="1" id="KW-0862">Zinc</keyword>
<dbReference type="OrthoDB" id="6077919at2759"/>
<dbReference type="PROSITE" id="PS50158">
    <property type="entry name" value="ZF_CCHC"/>
    <property type="match status" value="2"/>
</dbReference>
<sequence length="386" mass="44224">MTRGKITKDEMETAESGNEQTPHSIPEGLPKEMWVQYLIDMQKLQHEKDMKLQTEKLQHDRELEKIKAEKEIELRKLEFSERSSSGSLHGNSQENLNMTYGYDVRRVPRLRDEDDIDVYLRAFELLAEGNGWDKSQWAKLLIPSLSGKAREVYANLSVADSQNYDVLKTAILAKYEINAESYRIKFRNTCRKPDETIAEWINDLSYFLDGWLKFSDISQDSVQAIKELLIVEQAIGRFPDDLAIYLKDKQVKTAKDLAQAADQYVINRGGKEYWKNVGRKVVPTWQTANKGNGKSLNPNTQLYKNVKCFNCGKIGHTSKICTQGKSDQNKTVQTRKCFKCGQEGHLRSECPQNAVQSHGNGAQPKPLYKCQVDQSYDIARDRINST</sequence>
<dbReference type="SUPFAM" id="SSF57756">
    <property type="entry name" value="Retrovirus zinc finger-like domains"/>
    <property type="match status" value="1"/>
</dbReference>
<protein>
    <recommendedName>
        <fullName evidence="3">CCHC-type domain-containing protein</fullName>
    </recommendedName>
</protein>
<dbReference type="InterPro" id="IPR038269">
    <property type="entry name" value="SCAN_sf"/>
</dbReference>
<evidence type="ECO:0000256" key="2">
    <source>
        <dbReference type="SAM" id="MobiDB-lite"/>
    </source>
</evidence>
<dbReference type="Gene3D" id="1.10.4020.10">
    <property type="entry name" value="DNA breaking-rejoining enzymes"/>
    <property type="match status" value="1"/>
</dbReference>
<feature type="domain" description="CCHC-type" evidence="3">
    <location>
        <begin position="307"/>
        <end position="323"/>
    </location>
</feature>
<dbReference type="AlphaFoldDB" id="A0A9Q1BUG4"/>
<dbReference type="Gene3D" id="4.10.60.10">
    <property type="entry name" value="Zinc finger, CCHC-type"/>
    <property type="match status" value="1"/>
</dbReference>
<dbReference type="GO" id="GO:0003676">
    <property type="term" value="F:nucleic acid binding"/>
    <property type="evidence" value="ECO:0007669"/>
    <property type="project" value="InterPro"/>
</dbReference>
<dbReference type="InterPro" id="IPR036875">
    <property type="entry name" value="Znf_CCHC_sf"/>
</dbReference>
<dbReference type="Pfam" id="PF00098">
    <property type="entry name" value="zf-CCHC"/>
    <property type="match status" value="2"/>
</dbReference>
<evidence type="ECO:0000313" key="5">
    <source>
        <dbReference type="Proteomes" id="UP001152320"/>
    </source>
</evidence>
<feature type="region of interest" description="Disordered" evidence="2">
    <location>
        <begin position="1"/>
        <end position="27"/>
    </location>
</feature>
<dbReference type="PANTHER" id="PTHR46888:SF1">
    <property type="entry name" value="RIBONUCLEASE H"/>
    <property type="match status" value="1"/>
</dbReference>
<dbReference type="EMBL" id="JAIZAY010000011">
    <property type="protein sequence ID" value="KAJ8032796.1"/>
    <property type="molecule type" value="Genomic_DNA"/>
</dbReference>
<name>A0A9Q1BUG4_HOLLE</name>
<dbReference type="PANTHER" id="PTHR46888">
    <property type="entry name" value="ZINC KNUCKLE DOMAINCONTAINING PROTEIN-RELATED"/>
    <property type="match status" value="1"/>
</dbReference>
<proteinExistence type="predicted"/>
<dbReference type="SMART" id="SM00343">
    <property type="entry name" value="ZnF_C2HC"/>
    <property type="match status" value="2"/>
</dbReference>
<evidence type="ECO:0000313" key="4">
    <source>
        <dbReference type="EMBL" id="KAJ8032796.1"/>
    </source>
</evidence>
<keyword evidence="1" id="KW-0479">Metal-binding</keyword>
<keyword evidence="5" id="KW-1185">Reference proteome</keyword>